<keyword evidence="6" id="KW-0479">Metal-binding</keyword>
<dbReference type="FunFam" id="2.170.190.11:FF:000001">
    <property type="entry name" value="Molybdopterin molybdenumtransferase"/>
    <property type="match status" value="1"/>
</dbReference>
<dbReference type="SUPFAM" id="SSF63867">
    <property type="entry name" value="MoeA C-terminal domain-like"/>
    <property type="match status" value="1"/>
</dbReference>
<dbReference type="FunFam" id="3.40.980.10:FF:000004">
    <property type="entry name" value="Molybdopterin molybdenumtransferase"/>
    <property type="match status" value="1"/>
</dbReference>
<comment type="cofactor">
    <cofactor evidence="1">
        <name>Mg(2+)</name>
        <dbReference type="ChEBI" id="CHEBI:18420"/>
    </cofactor>
</comment>
<evidence type="ECO:0000256" key="8">
    <source>
        <dbReference type="ARBA" id="ARBA00023150"/>
    </source>
</evidence>
<dbReference type="GO" id="GO:0005829">
    <property type="term" value="C:cytosol"/>
    <property type="evidence" value="ECO:0007669"/>
    <property type="project" value="TreeGrafter"/>
</dbReference>
<dbReference type="EC" id="2.10.1.1" evidence="3"/>
<evidence type="ECO:0000259" key="10">
    <source>
        <dbReference type="SMART" id="SM00852"/>
    </source>
</evidence>
<evidence type="ECO:0000256" key="5">
    <source>
        <dbReference type="ARBA" id="ARBA00022679"/>
    </source>
</evidence>
<dbReference type="Gene3D" id="2.40.340.10">
    <property type="entry name" value="MoeA, C-terminal, domain IV"/>
    <property type="match status" value="1"/>
</dbReference>
<accession>A0A3B0QRS6</accession>
<evidence type="ECO:0000256" key="1">
    <source>
        <dbReference type="ARBA" id="ARBA00001946"/>
    </source>
</evidence>
<dbReference type="GO" id="GO:0006777">
    <property type="term" value="P:Mo-molybdopterin cofactor biosynthetic process"/>
    <property type="evidence" value="ECO:0007669"/>
    <property type="project" value="UniProtKB-KW"/>
</dbReference>
<dbReference type="InterPro" id="IPR005111">
    <property type="entry name" value="MoeA_C_domain_IV"/>
</dbReference>
<dbReference type="Pfam" id="PF03454">
    <property type="entry name" value="MoeA_C"/>
    <property type="match status" value="1"/>
</dbReference>
<dbReference type="SUPFAM" id="SSF63882">
    <property type="entry name" value="MoeA N-terminal region -like"/>
    <property type="match status" value="1"/>
</dbReference>
<dbReference type="InterPro" id="IPR036688">
    <property type="entry name" value="MoeA_C_domain_IV_sf"/>
</dbReference>
<dbReference type="AlphaFoldDB" id="A0A3B0QRS6"/>
<dbReference type="SMART" id="SM00852">
    <property type="entry name" value="MoCF_biosynth"/>
    <property type="match status" value="1"/>
</dbReference>
<dbReference type="EMBL" id="UOEA01000036">
    <property type="protein sequence ID" value="VAV83131.1"/>
    <property type="molecule type" value="Genomic_DNA"/>
</dbReference>
<keyword evidence="8" id="KW-0501">Molybdenum cofactor biosynthesis</keyword>
<comment type="pathway">
    <text evidence="2">Cofactor biosynthesis; molybdopterin biosynthesis.</text>
</comment>
<dbReference type="Gene3D" id="3.90.105.10">
    <property type="entry name" value="Molybdopterin biosynthesis moea protein, domain 2"/>
    <property type="match status" value="1"/>
</dbReference>
<dbReference type="InterPro" id="IPR005110">
    <property type="entry name" value="MoeA_linker/N"/>
</dbReference>
<dbReference type="Pfam" id="PF00994">
    <property type="entry name" value="MoCF_biosynth"/>
    <property type="match status" value="1"/>
</dbReference>
<proteinExistence type="predicted"/>
<evidence type="ECO:0000256" key="2">
    <source>
        <dbReference type="ARBA" id="ARBA00005046"/>
    </source>
</evidence>
<dbReference type="Gene3D" id="2.170.190.11">
    <property type="entry name" value="Molybdopterin biosynthesis moea protein, domain 3"/>
    <property type="match status" value="1"/>
</dbReference>
<dbReference type="UniPathway" id="UPA00344"/>
<keyword evidence="7" id="KW-0460">Magnesium</keyword>
<dbReference type="GO" id="GO:0046872">
    <property type="term" value="F:metal ion binding"/>
    <property type="evidence" value="ECO:0007669"/>
    <property type="project" value="UniProtKB-KW"/>
</dbReference>
<organism evidence="11">
    <name type="scientific">hydrothermal vent metagenome</name>
    <dbReference type="NCBI Taxonomy" id="652676"/>
    <lineage>
        <taxon>unclassified sequences</taxon>
        <taxon>metagenomes</taxon>
        <taxon>ecological metagenomes</taxon>
    </lineage>
</organism>
<evidence type="ECO:0000256" key="6">
    <source>
        <dbReference type="ARBA" id="ARBA00022723"/>
    </source>
</evidence>
<keyword evidence="4" id="KW-0500">Molybdenum</keyword>
<dbReference type="InterPro" id="IPR038987">
    <property type="entry name" value="MoeA-like"/>
</dbReference>
<dbReference type="SUPFAM" id="SSF53218">
    <property type="entry name" value="Molybdenum cofactor biosynthesis proteins"/>
    <property type="match status" value="1"/>
</dbReference>
<name>A0A3B0QRS6_9ZZZZ</name>
<dbReference type="Pfam" id="PF03453">
    <property type="entry name" value="MoeA_N"/>
    <property type="match status" value="1"/>
</dbReference>
<evidence type="ECO:0000256" key="3">
    <source>
        <dbReference type="ARBA" id="ARBA00013269"/>
    </source>
</evidence>
<sequence>MKTIVEAQQIILEHTKKLTAETTPLTESLGRVLSEDVFSNRNHPPYDISAMDGYAVRIEDVTEPTKDDPTVLKIIDDIVAGGEPKCAVTSGAASRIMTGAPMPEGADTVIRVEDTDCNSENVKIFAPYKKGANVRYLGENLRTDDKVLTDGTDIGPGELGILSMVKKAEVPVYRRPRIAILSTGDELEALDEPFNDRKIPDANSYTVMAELKAIGADVTLLGIARDSEAELKAKLKEGLGFDALIVSGGVSVGHHDFVRPTLKSLGIEMRFWRVALRPGHPFAFGTGKDGLLVFALPGNPVSSMVCCQQFIVPSVRKMLGADRLFRTTVTATLTEDIKDRLGRIHFMRSHLEKTEDGFSVRLTGSQGSGILMSMVEASCMIIMPAENDKLPAGSTVAVQLLGPSGFQSEPGFK</sequence>
<comment type="catalytic activity">
    <reaction evidence="9">
        <text>adenylyl-molybdopterin + molybdate = Mo-molybdopterin + AMP + H(+)</text>
        <dbReference type="Rhea" id="RHEA:35047"/>
        <dbReference type="ChEBI" id="CHEBI:15378"/>
        <dbReference type="ChEBI" id="CHEBI:36264"/>
        <dbReference type="ChEBI" id="CHEBI:62727"/>
        <dbReference type="ChEBI" id="CHEBI:71302"/>
        <dbReference type="ChEBI" id="CHEBI:456215"/>
        <dbReference type="EC" id="2.10.1.1"/>
    </reaction>
</comment>
<evidence type="ECO:0000313" key="11">
    <source>
        <dbReference type="EMBL" id="VAV83131.1"/>
    </source>
</evidence>
<dbReference type="PANTHER" id="PTHR10192:SF5">
    <property type="entry name" value="GEPHYRIN"/>
    <property type="match status" value="1"/>
</dbReference>
<evidence type="ECO:0000256" key="4">
    <source>
        <dbReference type="ARBA" id="ARBA00022505"/>
    </source>
</evidence>
<dbReference type="GO" id="GO:0061599">
    <property type="term" value="F:molybdopterin molybdotransferase activity"/>
    <property type="evidence" value="ECO:0007669"/>
    <property type="project" value="UniProtKB-EC"/>
</dbReference>
<evidence type="ECO:0000256" key="7">
    <source>
        <dbReference type="ARBA" id="ARBA00022842"/>
    </source>
</evidence>
<dbReference type="CDD" id="cd00887">
    <property type="entry name" value="MoeA"/>
    <property type="match status" value="1"/>
</dbReference>
<dbReference type="Gene3D" id="3.40.980.10">
    <property type="entry name" value="MoaB/Mog-like domain"/>
    <property type="match status" value="1"/>
</dbReference>
<feature type="domain" description="MoaB/Mog" evidence="10">
    <location>
        <begin position="179"/>
        <end position="317"/>
    </location>
</feature>
<reference evidence="11" key="1">
    <citation type="submission" date="2018-06" db="EMBL/GenBank/DDBJ databases">
        <authorList>
            <person name="Zhirakovskaya E."/>
        </authorList>
    </citation>
    <scope>NUCLEOTIDE SEQUENCE</scope>
</reference>
<dbReference type="PANTHER" id="PTHR10192">
    <property type="entry name" value="MOLYBDOPTERIN BIOSYNTHESIS PROTEIN"/>
    <property type="match status" value="1"/>
</dbReference>
<protein>
    <recommendedName>
        <fullName evidence="3">molybdopterin molybdotransferase</fullName>
        <ecNumber evidence="3">2.10.1.1</ecNumber>
    </recommendedName>
</protein>
<dbReference type="NCBIfam" id="NF045515">
    <property type="entry name" value="Glp_gephyrin"/>
    <property type="match status" value="1"/>
</dbReference>
<dbReference type="InterPro" id="IPR036425">
    <property type="entry name" value="MoaB/Mog-like_dom_sf"/>
</dbReference>
<dbReference type="InterPro" id="IPR001453">
    <property type="entry name" value="MoaB/Mog_dom"/>
</dbReference>
<keyword evidence="5 11" id="KW-0808">Transferase</keyword>
<dbReference type="InterPro" id="IPR036135">
    <property type="entry name" value="MoeA_linker/N_sf"/>
</dbReference>
<evidence type="ECO:0000256" key="9">
    <source>
        <dbReference type="ARBA" id="ARBA00047317"/>
    </source>
</evidence>
<gene>
    <name evidence="11" type="ORF">MNBD_DELTA01-272</name>
</gene>